<evidence type="ECO:0000256" key="5">
    <source>
        <dbReference type="ARBA" id="ARBA00023136"/>
    </source>
</evidence>
<accession>A0AAF0JNE8</accession>
<evidence type="ECO:0000256" key="2">
    <source>
        <dbReference type="ARBA" id="ARBA00022475"/>
    </source>
</evidence>
<dbReference type="PANTHER" id="PTHR35402">
    <property type="entry name" value="INTEGRAL MEMBRANE PROTEIN-RELATED"/>
    <property type="match status" value="1"/>
</dbReference>
<keyword evidence="4 6" id="KW-1133">Transmembrane helix</keyword>
<sequence>MNLQNNFLISSLNTEEFQKSLKAAHIPVPAAEYLLLLILGTVLAGMNYILIVNFLILLEIEINPISFLPLQTTAVLLFFVLVLGIFLFAYMYPQTIATGRKTKIELELPYAITYMQALSTTMTLFSIFKSVAENKDLYGEVSEECGMIVRDVEYFGDDLLTAMRNLQEYTPSPNFSELLNDLAMVFKTGGSMTDFFASKSAHFRETAMQELENTLKTMEIMAEIYVTAFVAGPIAIMIMIVAQNLSGQSTIDLLEPLMYIGLPIGATAMIFLLYIMMPPDSLSVSKKEVAQAEYIDTNIEKDNPEIIDDKFLKNLQAKKQAIKIKSILRNPLRYYVSDYQYGLVFGMLLAFVVLLLHMNGFIAEIFPDYSFEAFICIMLIAFMLPITFAYEARNWYLKRFESQLPGFLREISDMKDMGMTLQSAIHIIAQSKIGVLTSEVKIASEEIKMGTSVSGALYKLEERIGLVSVKRAISLVIKASEITDHLREILAIAVGDLEHYLKMKNERFGVSFIYVAIIYLSYGIFLYSAYQLNVSFVESFKDFDINFNLAANISEMFHISIILGFFSGIMAGQLSSNNILAGLKHSMVFMAASLVLFAVIIQV</sequence>
<dbReference type="GeneID" id="79949302"/>
<dbReference type="EMBL" id="CP091092">
    <property type="protein sequence ID" value="WFN37346.1"/>
    <property type="molecule type" value="Genomic_DNA"/>
</dbReference>
<dbReference type="AlphaFoldDB" id="A0AAF0JNE8"/>
<evidence type="ECO:0000256" key="6">
    <source>
        <dbReference type="SAM" id="Phobius"/>
    </source>
</evidence>
<keyword evidence="3 6" id="KW-0812">Transmembrane</keyword>
<keyword evidence="9" id="KW-1185">Reference proteome</keyword>
<feature type="transmembrane region" description="Helical" evidence="6">
    <location>
        <begin position="583"/>
        <end position="601"/>
    </location>
</feature>
<feature type="transmembrane region" description="Helical" evidence="6">
    <location>
        <begin position="70"/>
        <end position="91"/>
    </location>
</feature>
<dbReference type="Pfam" id="PF00482">
    <property type="entry name" value="T2SSF"/>
    <property type="match status" value="2"/>
</dbReference>
<name>A0AAF0JNE8_9EURY</name>
<keyword evidence="5 6" id="KW-0472">Membrane</keyword>
<feature type="transmembrane region" description="Helical" evidence="6">
    <location>
        <begin position="257"/>
        <end position="277"/>
    </location>
</feature>
<evidence type="ECO:0000256" key="4">
    <source>
        <dbReference type="ARBA" id="ARBA00022989"/>
    </source>
</evidence>
<dbReference type="GO" id="GO:0005886">
    <property type="term" value="C:plasma membrane"/>
    <property type="evidence" value="ECO:0007669"/>
    <property type="project" value="UniProtKB-SubCell"/>
</dbReference>
<proteinExistence type="predicted"/>
<dbReference type="Proteomes" id="UP001218895">
    <property type="component" value="Chromosome"/>
</dbReference>
<evidence type="ECO:0000313" key="9">
    <source>
        <dbReference type="Proteomes" id="UP001218895"/>
    </source>
</evidence>
<feature type="domain" description="Type II secretion system protein GspF" evidence="7">
    <location>
        <begin position="118"/>
        <end position="239"/>
    </location>
</feature>
<evidence type="ECO:0000256" key="1">
    <source>
        <dbReference type="ARBA" id="ARBA00004651"/>
    </source>
</evidence>
<dbReference type="RefSeq" id="WP_278100185.1">
    <property type="nucleotide sequence ID" value="NZ_CP091092.1"/>
</dbReference>
<evidence type="ECO:0000259" key="7">
    <source>
        <dbReference type="Pfam" id="PF00482"/>
    </source>
</evidence>
<gene>
    <name evidence="8" type="ORF">L1994_02865</name>
</gene>
<protein>
    <submittedName>
        <fullName evidence="8">Type II secretion system F family protein</fullName>
    </submittedName>
</protein>
<evidence type="ECO:0000256" key="3">
    <source>
        <dbReference type="ARBA" id="ARBA00022692"/>
    </source>
</evidence>
<feature type="transmembrane region" description="Helical" evidence="6">
    <location>
        <begin position="341"/>
        <end position="363"/>
    </location>
</feature>
<feature type="transmembrane region" description="Helical" evidence="6">
    <location>
        <begin position="33"/>
        <end position="58"/>
    </location>
</feature>
<evidence type="ECO:0000313" key="8">
    <source>
        <dbReference type="EMBL" id="WFN37346.1"/>
    </source>
</evidence>
<comment type="subcellular location">
    <subcellularLocation>
        <location evidence="1">Cell membrane</location>
        <topology evidence="1">Multi-pass membrane protein</topology>
    </subcellularLocation>
</comment>
<dbReference type="InterPro" id="IPR018076">
    <property type="entry name" value="T2SS_GspF_dom"/>
</dbReference>
<keyword evidence="2" id="KW-1003">Cell membrane</keyword>
<feature type="transmembrane region" description="Helical" evidence="6">
    <location>
        <begin position="369"/>
        <end position="390"/>
    </location>
</feature>
<feature type="transmembrane region" description="Helical" evidence="6">
    <location>
        <begin position="550"/>
        <end position="571"/>
    </location>
</feature>
<organism evidence="8 9">
    <name type="scientific">Methanomicrobium antiquum</name>
    <dbReference type="NCBI Taxonomy" id="487686"/>
    <lineage>
        <taxon>Archaea</taxon>
        <taxon>Methanobacteriati</taxon>
        <taxon>Methanobacteriota</taxon>
        <taxon>Stenosarchaea group</taxon>
        <taxon>Methanomicrobia</taxon>
        <taxon>Methanomicrobiales</taxon>
        <taxon>Methanomicrobiaceae</taxon>
        <taxon>Methanomicrobium</taxon>
    </lineage>
</organism>
<reference evidence="8" key="1">
    <citation type="submission" date="2022-01" db="EMBL/GenBank/DDBJ databases">
        <title>Complete genome of Methanomicrobium antiquum DSM 21220.</title>
        <authorList>
            <person name="Chen S.-C."/>
            <person name="You Y.-T."/>
            <person name="Zhou Y.-Z."/>
            <person name="Lai M.-C."/>
        </authorList>
    </citation>
    <scope>NUCLEOTIDE SEQUENCE</scope>
    <source>
        <strain evidence="8">DSM 21220</strain>
    </source>
</reference>
<feature type="domain" description="Type II secretion system protein GspF" evidence="7">
    <location>
        <begin position="407"/>
        <end position="526"/>
    </location>
</feature>
<dbReference type="Gene3D" id="1.20.81.30">
    <property type="entry name" value="Type II secretion system (T2SS), domain F"/>
    <property type="match status" value="1"/>
</dbReference>
<dbReference type="InterPro" id="IPR042094">
    <property type="entry name" value="T2SS_GspF_sf"/>
</dbReference>
<feature type="transmembrane region" description="Helical" evidence="6">
    <location>
        <begin position="508"/>
        <end position="530"/>
    </location>
</feature>
<dbReference type="InterPro" id="IPR056569">
    <property type="entry name" value="ArlJ-like"/>
</dbReference>
<feature type="transmembrane region" description="Helical" evidence="6">
    <location>
        <begin position="224"/>
        <end position="245"/>
    </location>
</feature>
<dbReference type="KEGG" id="manq:L1994_02865"/>
<dbReference type="PANTHER" id="PTHR35402:SF1">
    <property type="entry name" value="TYPE II SECRETION SYSTEM PROTEIN GSPF DOMAIN-CONTAINING PROTEIN"/>
    <property type="match status" value="1"/>
</dbReference>